<dbReference type="NCBIfam" id="TIGR00632">
    <property type="entry name" value="vsr"/>
    <property type="match status" value="1"/>
</dbReference>
<proteinExistence type="predicted"/>
<dbReference type="GO" id="GO:0006298">
    <property type="term" value="P:mismatch repair"/>
    <property type="evidence" value="ECO:0007669"/>
    <property type="project" value="InterPro"/>
</dbReference>
<dbReference type="SUPFAM" id="SSF52980">
    <property type="entry name" value="Restriction endonuclease-like"/>
    <property type="match status" value="1"/>
</dbReference>
<evidence type="ECO:0000256" key="2">
    <source>
        <dbReference type="ARBA" id="ARBA00022759"/>
    </source>
</evidence>
<dbReference type="CDD" id="cd00221">
    <property type="entry name" value="Vsr"/>
    <property type="match status" value="1"/>
</dbReference>
<name>A0A644W2L3_9ZZZZ</name>
<keyword evidence="3" id="KW-0227">DNA damage</keyword>
<dbReference type="Gene3D" id="3.40.960.10">
    <property type="entry name" value="VSR Endonuclease"/>
    <property type="match status" value="1"/>
</dbReference>
<comment type="caution">
    <text evidence="7">The sequence shown here is derived from an EMBL/GenBank/DDBJ whole genome shotgun (WGS) entry which is preliminary data.</text>
</comment>
<evidence type="ECO:0000313" key="7">
    <source>
        <dbReference type="EMBL" id="MPL97974.1"/>
    </source>
</evidence>
<evidence type="ECO:0000256" key="6">
    <source>
        <dbReference type="SAM" id="MobiDB-lite"/>
    </source>
</evidence>
<evidence type="ECO:0000256" key="5">
    <source>
        <dbReference type="ARBA" id="ARBA00023204"/>
    </source>
</evidence>
<keyword evidence="4" id="KW-0378">Hydrolase</keyword>
<dbReference type="InterPro" id="IPR011335">
    <property type="entry name" value="Restrct_endonuc-II-like"/>
</dbReference>
<feature type="compositionally biased region" description="Basic and acidic residues" evidence="6">
    <location>
        <begin position="148"/>
        <end position="166"/>
    </location>
</feature>
<dbReference type="Pfam" id="PF03852">
    <property type="entry name" value="Vsr"/>
    <property type="match status" value="1"/>
</dbReference>
<evidence type="ECO:0000256" key="3">
    <source>
        <dbReference type="ARBA" id="ARBA00022763"/>
    </source>
</evidence>
<organism evidence="7">
    <name type="scientific">bioreactor metagenome</name>
    <dbReference type="NCBI Taxonomy" id="1076179"/>
    <lineage>
        <taxon>unclassified sequences</taxon>
        <taxon>metagenomes</taxon>
        <taxon>ecological metagenomes</taxon>
    </lineage>
</organism>
<evidence type="ECO:0008006" key="8">
    <source>
        <dbReference type="Google" id="ProtNLM"/>
    </source>
</evidence>
<dbReference type="GO" id="GO:0016787">
    <property type="term" value="F:hydrolase activity"/>
    <property type="evidence" value="ECO:0007669"/>
    <property type="project" value="UniProtKB-KW"/>
</dbReference>
<keyword evidence="5" id="KW-0234">DNA repair</keyword>
<dbReference type="AlphaFoldDB" id="A0A644W2L3"/>
<protein>
    <recommendedName>
        <fullName evidence="8">Very short patch repair protein</fullName>
    </recommendedName>
</protein>
<dbReference type="GO" id="GO:0004519">
    <property type="term" value="F:endonuclease activity"/>
    <property type="evidence" value="ECO:0007669"/>
    <property type="project" value="UniProtKB-KW"/>
</dbReference>
<sequence>MSRVRSKDTKPEVLLRKLLFRKGFRFRLHRKKLPGTPDIVLPKFRTAIFVHGCFWHLHDCKRGTLPETRREWWKSKLEKNRERDRKNFLLLNEIGWRVAVVWECAFRKHGQDSKEHVISELSLFFRSKDLLFLEIPPAANATPNLDSTEEKENSGEEKEPMAEIPK</sequence>
<accession>A0A644W2L3</accession>
<gene>
    <name evidence="7" type="ORF">SDC9_44171</name>
</gene>
<keyword evidence="2" id="KW-0255">Endonuclease</keyword>
<dbReference type="EMBL" id="VSSQ01000583">
    <property type="protein sequence ID" value="MPL97974.1"/>
    <property type="molecule type" value="Genomic_DNA"/>
</dbReference>
<keyword evidence="1" id="KW-0540">Nuclease</keyword>
<feature type="region of interest" description="Disordered" evidence="6">
    <location>
        <begin position="139"/>
        <end position="166"/>
    </location>
</feature>
<dbReference type="InterPro" id="IPR004603">
    <property type="entry name" value="DNA_mismatch_endonuc_vsr"/>
</dbReference>
<reference evidence="7" key="1">
    <citation type="submission" date="2019-08" db="EMBL/GenBank/DDBJ databases">
        <authorList>
            <person name="Kucharzyk K."/>
            <person name="Murdoch R.W."/>
            <person name="Higgins S."/>
            <person name="Loffler F."/>
        </authorList>
    </citation>
    <scope>NUCLEOTIDE SEQUENCE</scope>
</reference>
<evidence type="ECO:0000256" key="1">
    <source>
        <dbReference type="ARBA" id="ARBA00022722"/>
    </source>
</evidence>
<evidence type="ECO:0000256" key="4">
    <source>
        <dbReference type="ARBA" id="ARBA00022801"/>
    </source>
</evidence>